<organism evidence="2 3">
    <name type="scientific">Thermosulfurimonas dismutans</name>
    <dbReference type="NCBI Taxonomy" id="999894"/>
    <lineage>
        <taxon>Bacteria</taxon>
        <taxon>Pseudomonadati</taxon>
        <taxon>Thermodesulfobacteriota</taxon>
        <taxon>Thermodesulfobacteria</taxon>
        <taxon>Thermodesulfobacteriales</taxon>
        <taxon>Thermodesulfobacteriaceae</taxon>
        <taxon>Thermosulfurimonas</taxon>
    </lineage>
</organism>
<dbReference type="Pfam" id="PF00731">
    <property type="entry name" value="AIRC"/>
    <property type="match status" value="1"/>
</dbReference>
<proteinExistence type="predicted"/>
<dbReference type="AlphaFoldDB" id="A0A179D6B0"/>
<dbReference type="PANTHER" id="PTHR43064">
    <property type="entry name" value="PHOSPHORIBOSYLAMINOIMIDAZOLE CARBOXYLASE-RELATED"/>
    <property type="match status" value="1"/>
</dbReference>
<dbReference type="RefSeq" id="WP_068669758.1">
    <property type="nucleotide sequence ID" value="NZ_LWLG01000004.1"/>
</dbReference>
<dbReference type="PATRIC" id="fig|999894.6.peg.904"/>
<sequence length="256" mass="27929">MTPKTLKNLLSALARGELSVEEAYERLRDLPYEDLTTVRLDHHRGLRKHFPEIIYGPGKNEEELQKIVESFLEKESPFLVTRISEKMAVRLKNRFPQLEYYERARLLGVKPEGSLVGQVAVVSAGTADLPVAEEARIAAEYFGNRVEAIYDVGVAGIHRLFPELEKLRAARAIIVVAGMEGALPSVVAGLVDRPVIAVPTSVGYGANFGGLAPLLAMLNTCAMGVTVVNIDNGVGAAYFASMINHMLEGENGKKRS</sequence>
<dbReference type="EMBL" id="LWLG01000004">
    <property type="protein sequence ID" value="OAQ20982.1"/>
    <property type="molecule type" value="Genomic_DNA"/>
</dbReference>
<name>A0A179D6B0_9BACT</name>
<evidence type="ECO:0000313" key="2">
    <source>
        <dbReference type="EMBL" id="OAQ20982.1"/>
    </source>
</evidence>
<dbReference type="GO" id="GO:0016787">
    <property type="term" value="F:hydrolase activity"/>
    <property type="evidence" value="ECO:0007669"/>
    <property type="project" value="InterPro"/>
</dbReference>
<protein>
    <submittedName>
        <fullName evidence="2">Circadian phase modifier</fullName>
    </submittedName>
</protein>
<dbReference type="Gene3D" id="3.40.50.1970">
    <property type="match status" value="1"/>
</dbReference>
<accession>A0A179D6B0</accession>
<dbReference type="STRING" id="999894.TDIS_0908"/>
<dbReference type="PANTHER" id="PTHR43064:SF1">
    <property type="entry name" value="SLL1489 PROTEIN"/>
    <property type="match status" value="1"/>
</dbReference>
<dbReference type="Proteomes" id="UP000078390">
    <property type="component" value="Unassembled WGS sequence"/>
</dbReference>
<keyword evidence="3" id="KW-1185">Reference proteome</keyword>
<dbReference type="NCBIfam" id="NF033503">
    <property type="entry name" value="LarB"/>
    <property type="match status" value="1"/>
</dbReference>
<dbReference type="SUPFAM" id="SSF52255">
    <property type="entry name" value="N5-CAIR mutase (phosphoribosylaminoimidazole carboxylase, PurE)"/>
    <property type="match status" value="1"/>
</dbReference>
<gene>
    <name evidence="2" type="ORF">TDIS_0908</name>
</gene>
<reference evidence="2 3" key="1">
    <citation type="submission" date="2016-04" db="EMBL/GenBank/DDBJ databases">
        <title>Genome analysis of Thermosulfurimonas dismutans, the first thermophilic sulfur-disproportionating bacterium of the phylum Thermodesulfobacteria.</title>
        <authorList>
            <person name="Mardanov A.V."/>
            <person name="Beletsky A.V."/>
            <person name="Kadnikov V.V."/>
            <person name="Slobodkin A.I."/>
            <person name="Ravin N.V."/>
        </authorList>
    </citation>
    <scope>NUCLEOTIDE SEQUENCE [LARGE SCALE GENOMIC DNA]</scope>
    <source>
        <strain evidence="2 3">S95</strain>
    </source>
</reference>
<comment type="caution">
    <text evidence="2">The sequence shown here is derived from an EMBL/GenBank/DDBJ whole genome shotgun (WGS) entry which is preliminary data.</text>
</comment>
<dbReference type="InterPro" id="IPR039476">
    <property type="entry name" value="P2CMN_synthase_LarB"/>
</dbReference>
<dbReference type="InterPro" id="IPR000031">
    <property type="entry name" value="PurE_dom"/>
</dbReference>
<dbReference type="SMART" id="SM01001">
    <property type="entry name" value="AIRC"/>
    <property type="match status" value="1"/>
</dbReference>
<evidence type="ECO:0000259" key="1">
    <source>
        <dbReference type="SMART" id="SM01001"/>
    </source>
</evidence>
<evidence type="ECO:0000313" key="3">
    <source>
        <dbReference type="Proteomes" id="UP000078390"/>
    </source>
</evidence>
<dbReference type="GO" id="GO:0006189">
    <property type="term" value="P:'de novo' IMP biosynthetic process"/>
    <property type="evidence" value="ECO:0007669"/>
    <property type="project" value="InterPro"/>
</dbReference>
<feature type="domain" description="PurE" evidence="1">
    <location>
        <begin position="117"/>
        <end position="249"/>
    </location>
</feature>
<dbReference type="OrthoDB" id="9782511at2"/>